<reference evidence="1 2" key="1">
    <citation type="submission" date="2016-07" db="EMBL/GenBank/DDBJ databases">
        <title>Pervasive Adenine N6-methylation of Active Genes in Fungi.</title>
        <authorList>
            <consortium name="DOE Joint Genome Institute"/>
            <person name="Mondo S.J."/>
            <person name="Dannebaum R.O."/>
            <person name="Kuo R.C."/>
            <person name="Labutti K."/>
            <person name="Haridas S."/>
            <person name="Kuo A."/>
            <person name="Salamov A."/>
            <person name="Ahrendt S.R."/>
            <person name="Lipzen A."/>
            <person name="Sullivan W."/>
            <person name="Andreopoulos W.B."/>
            <person name="Clum A."/>
            <person name="Lindquist E."/>
            <person name="Daum C."/>
            <person name="Ramamoorthy G.K."/>
            <person name="Gryganskyi A."/>
            <person name="Culley D."/>
            <person name="Magnuson J.K."/>
            <person name="James T.Y."/>
            <person name="O'Malley M.A."/>
            <person name="Stajich J.E."/>
            <person name="Spatafora J.W."/>
            <person name="Visel A."/>
            <person name="Grigoriev I.V."/>
        </authorList>
    </citation>
    <scope>NUCLEOTIDE SEQUENCE [LARGE SCALE GENOMIC DNA]</scope>
    <source>
        <strain evidence="1 2">NRRL 2496</strain>
    </source>
</reference>
<comment type="caution">
    <text evidence="1">The sequence shown here is derived from an EMBL/GenBank/DDBJ whole genome shotgun (WGS) entry which is preliminary data.</text>
</comment>
<dbReference type="InParanoid" id="A0A1X2HE97"/>
<evidence type="ECO:0000313" key="1">
    <source>
        <dbReference type="EMBL" id="ORY97222.1"/>
    </source>
</evidence>
<dbReference type="EMBL" id="MCGN01000004">
    <property type="protein sequence ID" value="ORY97222.1"/>
    <property type="molecule type" value="Genomic_DNA"/>
</dbReference>
<gene>
    <name evidence="1" type="ORF">BCR43DRAFT_504197</name>
</gene>
<sequence length="437" mass="51249">MDITISYACYKKKGDREDYMCYKKKESIGRLAFQKVISKRTICYKVLVYVQSNNALRRVQCGAEGNYDLAIDYIGETLQHLVYQRLWKRRALNDYKGALEDAWMLHALDDKNTSYCLLVCELLEARCDTVGLRRAYDTFSVKHPELFMRKKRDLQARFRARRVDFVARLPREAAYLIMNQLLSSEKSVCYNVSKIWRSIMTDWLTHYVEDFSHRIHRADFAVDLNETPLYLMRDIIYNSARHLTRLCFYDVRLSSSGAWWSDLFDNCPNLTDLSYIFSDSAVQDMRDELILARPTQLMYLRWHANVDLPFNDLLPFCPRLQRLHMDPLTTDTAMLEFFSNIKRWCPSIADLFLTEPMFEDTCPIDPKERLRLRLTVILSRAEPVKEFIVSHASEFSEISILRPENDALGDAFSESFQLEHRARLHSHMSKGSGILGN</sequence>
<proteinExistence type="predicted"/>
<protein>
    <recommendedName>
        <fullName evidence="3">F-box domain-containing protein</fullName>
    </recommendedName>
</protein>
<accession>A0A1X2HE97</accession>
<organism evidence="1 2">
    <name type="scientific">Syncephalastrum racemosum</name>
    <name type="common">Filamentous fungus</name>
    <dbReference type="NCBI Taxonomy" id="13706"/>
    <lineage>
        <taxon>Eukaryota</taxon>
        <taxon>Fungi</taxon>
        <taxon>Fungi incertae sedis</taxon>
        <taxon>Mucoromycota</taxon>
        <taxon>Mucoromycotina</taxon>
        <taxon>Mucoromycetes</taxon>
        <taxon>Mucorales</taxon>
        <taxon>Syncephalastraceae</taxon>
        <taxon>Syncephalastrum</taxon>
    </lineage>
</organism>
<dbReference type="Proteomes" id="UP000242180">
    <property type="component" value="Unassembled WGS sequence"/>
</dbReference>
<name>A0A1X2HE97_SYNRA</name>
<evidence type="ECO:0000313" key="2">
    <source>
        <dbReference type="Proteomes" id="UP000242180"/>
    </source>
</evidence>
<evidence type="ECO:0008006" key="3">
    <source>
        <dbReference type="Google" id="ProtNLM"/>
    </source>
</evidence>
<dbReference type="Gene3D" id="3.80.10.10">
    <property type="entry name" value="Ribonuclease Inhibitor"/>
    <property type="match status" value="1"/>
</dbReference>
<dbReference type="AlphaFoldDB" id="A0A1X2HE97"/>
<dbReference type="SUPFAM" id="SSF52047">
    <property type="entry name" value="RNI-like"/>
    <property type="match status" value="1"/>
</dbReference>
<keyword evidence="2" id="KW-1185">Reference proteome</keyword>
<dbReference type="InterPro" id="IPR032675">
    <property type="entry name" value="LRR_dom_sf"/>
</dbReference>